<proteinExistence type="inferred from homology"/>
<feature type="chain" id="PRO_5035298505" evidence="7">
    <location>
        <begin position="27"/>
        <end position="301"/>
    </location>
</feature>
<reference evidence="8" key="1">
    <citation type="submission" date="2021-11" db="EMBL/GenBank/DDBJ databases">
        <authorList>
            <consortium name="Genoscope - CEA"/>
            <person name="William W."/>
        </authorList>
    </citation>
    <scope>NUCLEOTIDE SEQUENCE</scope>
</reference>
<evidence type="ECO:0000256" key="7">
    <source>
        <dbReference type="SAM" id="SignalP"/>
    </source>
</evidence>
<evidence type="ECO:0000313" key="8">
    <source>
        <dbReference type="EMBL" id="CAH0375834.1"/>
    </source>
</evidence>
<accession>A0A8J2X149</accession>
<feature type="signal peptide" evidence="7">
    <location>
        <begin position="1"/>
        <end position="26"/>
    </location>
</feature>
<evidence type="ECO:0000256" key="2">
    <source>
        <dbReference type="ARBA" id="ARBA00006824"/>
    </source>
</evidence>
<sequence length="301" mass="32398">MSRQALHAKSAAKMALLLTCAGSAAALVMKPTTAVRQPLRRVQRRPQTKMMAFLPISSIPMIGKARRTTKLSVAIDPFTEVENLPLQLLAKASAALVAVQLLATLDFPALIGSYNAALASRPFTTKAAGTGITYFFSDLTAQALEGDRSSLIEKVKRASQFALVGALWVGPLLAAWFQVMDFYVPGRSAGAVSTKIVMDQVLQGPFMIATMFLWTGLLAGAGLSGALASIRGCLRDTWVKSVYVWSPVQAVQQLFVPPEYRVAVANGVSYFWDTYLAMEMSPSAHAEHDDSAPPAELAFSR</sequence>
<dbReference type="PANTHER" id="PTHR11266">
    <property type="entry name" value="PEROXISOMAL MEMBRANE PROTEIN 2, PXMP2 MPV17"/>
    <property type="match status" value="1"/>
</dbReference>
<evidence type="ECO:0000256" key="1">
    <source>
        <dbReference type="ARBA" id="ARBA00004141"/>
    </source>
</evidence>
<dbReference type="GO" id="GO:0005737">
    <property type="term" value="C:cytoplasm"/>
    <property type="evidence" value="ECO:0007669"/>
    <property type="project" value="TreeGrafter"/>
</dbReference>
<feature type="transmembrane region" description="Helical" evidence="6">
    <location>
        <begin position="206"/>
        <end position="230"/>
    </location>
</feature>
<dbReference type="Pfam" id="PF04117">
    <property type="entry name" value="Mpv17_PMP22"/>
    <property type="match status" value="1"/>
</dbReference>
<dbReference type="EMBL" id="CAKKNE010000005">
    <property type="protein sequence ID" value="CAH0375834.1"/>
    <property type="molecule type" value="Genomic_DNA"/>
</dbReference>
<dbReference type="GO" id="GO:0016020">
    <property type="term" value="C:membrane"/>
    <property type="evidence" value="ECO:0007669"/>
    <property type="project" value="UniProtKB-SubCell"/>
</dbReference>
<keyword evidence="9" id="KW-1185">Reference proteome</keyword>
<name>A0A8J2X149_9STRA</name>
<evidence type="ECO:0000256" key="4">
    <source>
        <dbReference type="ARBA" id="ARBA00022989"/>
    </source>
</evidence>
<dbReference type="PANTHER" id="PTHR11266:SF17">
    <property type="entry name" value="PROTEIN MPV17"/>
    <property type="match status" value="1"/>
</dbReference>
<comment type="similarity">
    <text evidence="2 6">Belongs to the peroxisomal membrane protein PXMP2/4 family.</text>
</comment>
<evidence type="ECO:0000256" key="3">
    <source>
        <dbReference type="ARBA" id="ARBA00022692"/>
    </source>
</evidence>
<keyword evidence="3 6" id="KW-0812">Transmembrane</keyword>
<comment type="caution">
    <text evidence="8">The sequence shown here is derived from an EMBL/GenBank/DDBJ whole genome shotgun (WGS) entry which is preliminary data.</text>
</comment>
<comment type="subcellular location">
    <subcellularLocation>
        <location evidence="1">Membrane</location>
        <topology evidence="1">Multi-pass membrane protein</topology>
    </subcellularLocation>
</comment>
<evidence type="ECO:0000256" key="5">
    <source>
        <dbReference type="ARBA" id="ARBA00023136"/>
    </source>
</evidence>
<gene>
    <name evidence="8" type="ORF">PECAL_5P03820</name>
</gene>
<evidence type="ECO:0000256" key="6">
    <source>
        <dbReference type="RuleBase" id="RU363053"/>
    </source>
</evidence>
<keyword evidence="4 6" id="KW-1133">Transmembrane helix</keyword>
<organism evidence="8 9">
    <name type="scientific">Pelagomonas calceolata</name>
    <dbReference type="NCBI Taxonomy" id="35677"/>
    <lineage>
        <taxon>Eukaryota</taxon>
        <taxon>Sar</taxon>
        <taxon>Stramenopiles</taxon>
        <taxon>Ochrophyta</taxon>
        <taxon>Pelagophyceae</taxon>
        <taxon>Pelagomonadales</taxon>
        <taxon>Pelagomonadaceae</taxon>
        <taxon>Pelagomonas</taxon>
    </lineage>
</organism>
<dbReference type="AlphaFoldDB" id="A0A8J2X149"/>
<dbReference type="Proteomes" id="UP000789595">
    <property type="component" value="Unassembled WGS sequence"/>
</dbReference>
<dbReference type="InterPro" id="IPR007248">
    <property type="entry name" value="Mpv17_PMP22"/>
</dbReference>
<keyword evidence="5 6" id="KW-0472">Membrane</keyword>
<dbReference type="OrthoDB" id="430207at2759"/>
<keyword evidence="7" id="KW-0732">Signal</keyword>
<evidence type="ECO:0000313" key="9">
    <source>
        <dbReference type="Proteomes" id="UP000789595"/>
    </source>
</evidence>
<feature type="transmembrane region" description="Helical" evidence="6">
    <location>
        <begin position="161"/>
        <end position="179"/>
    </location>
</feature>
<protein>
    <submittedName>
        <fullName evidence="8">Uncharacterized protein</fullName>
    </submittedName>
</protein>